<keyword evidence="13" id="KW-1185">Reference proteome</keyword>
<evidence type="ECO:0000256" key="3">
    <source>
        <dbReference type="ARBA" id="ARBA00009989"/>
    </source>
</evidence>
<evidence type="ECO:0000256" key="1">
    <source>
        <dbReference type="ARBA" id="ARBA00001947"/>
    </source>
</evidence>
<dbReference type="InterPro" id="IPR041489">
    <property type="entry name" value="PDZ_6"/>
</dbReference>
<dbReference type="OrthoDB" id="445896at2759"/>
<dbReference type="GO" id="GO:0006508">
    <property type="term" value="P:proteolysis"/>
    <property type="evidence" value="ECO:0007669"/>
    <property type="project" value="UniProtKB-KW"/>
</dbReference>
<dbReference type="STRING" id="2880.D7G8B2"/>
<dbReference type="EMBL" id="FN649758">
    <property type="protein sequence ID" value="CBJ27964.1"/>
    <property type="molecule type" value="Genomic_DNA"/>
</dbReference>
<dbReference type="Proteomes" id="UP000002630">
    <property type="component" value="Linkage Group LG33"/>
</dbReference>
<comment type="similarity">
    <text evidence="3">Belongs to the peptidase M50A family.</text>
</comment>
<proteinExistence type="inferred from homology"/>
<comment type="subcellular location">
    <subcellularLocation>
        <location evidence="2">Membrane</location>
        <topology evidence="2">Multi-pass membrane protein</topology>
    </subcellularLocation>
</comment>
<dbReference type="PANTHER" id="PTHR42837:SF2">
    <property type="entry name" value="MEMBRANE METALLOPROTEASE ARASP2, CHLOROPLASTIC-RELATED"/>
    <property type="match status" value="1"/>
</dbReference>
<evidence type="ECO:0000256" key="10">
    <source>
        <dbReference type="ARBA" id="ARBA00023136"/>
    </source>
</evidence>
<evidence type="ECO:0000256" key="5">
    <source>
        <dbReference type="ARBA" id="ARBA00022692"/>
    </source>
</evidence>
<keyword evidence="10" id="KW-0472">Membrane</keyword>
<protein>
    <recommendedName>
        <fullName evidence="11">PDZ domain-containing protein</fullName>
    </recommendedName>
</protein>
<keyword evidence="8" id="KW-1133">Transmembrane helix</keyword>
<dbReference type="Pfam" id="PF17820">
    <property type="entry name" value="PDZ_6"/>
    <property type="match status" value="1"/>
</dbReference>
<comment type="cofactor">
    <cofactor evidence="1">
        <name>Zn(2+)</name>
        <dbReference type="ChEBI" id="CHEBI:29105"/>
    </cofactor>
</comment>
<dbReference type="PANTHER" id="PTHR42837">
    <property type="entry name" value="REGULATOR OF SIGMA-E PROTEASE RSEP"/>
    <property type="match status" value="1"/>
</dbReference>
<evidence type="ECO:0000256" key="9">
    <source>
        <dbReference type="ARBA" id="ARBA00023049"/>
    </source>
</evidence>
<dbReference type="AlphaFoldDB" id="D7G8B2"/>
<sequence>MPVEIGNLALLASLGVLTTVITLHEVGHLVAALSQGIKVEAFSVGLGPKLLSYRAADGKGGLLKGKLSGPFSSPENVEEKIVEPEKKEVKKATSIWAWGKKKEEKKEEVVVEKKEPEGVEYALRALPVGGYVSFPNNYEVDEDGVVTELDDPDLLYNRGPFSRAIVVAAGVVVNFALAWACIFGSVTTGGIVQPHYQPGLLVNQLTDPKGGAAMAGIQPKDVLLTINGNSLAGDSTSVERAVKLIRASEGKPVAIEVAHQGSQPKTRMVQTAIGTSGKYTVGVLLAPNLESVDRRTADNPVEAAGVAFKETAALSSKTFDSFLRLASTGQTEDVSGPVEIVKVGAEVARSEGPSALLQFAAVISVNLAVINSLPVPGLDGGQMVFVLAEIVSGKKLDR</sequence>
<dbReference type="OMA" id="EYGHFWA"/>
<dbReference type="EMBL" id="FN649117">
    <property type="protein sequence ID" value="CBJ27964.1"/>
    <property type="molecule type" value="Genomic_DNA"/>
</dbReference>
<dbReference type="InterPro" id="IPR036034">
    <property type="entry name" value="PDZ_sf"/>
</dbReference>
<keyword evidence="7" id="KW-0862">Zinc</keyword>
<evidence type="ECO:0000256" key="4">
    <source>
        <dbReference type="ARBA" id="ARBA00022670"/>
    </source>
</evidence>
<evidence type="ECO:0000256" key="8">
    <source>
        <dbReference type="ARBA" id="ARBA00022989"/>
    </source>
</evidence>
<dbReference type="PROSITE" id="PS50106">
    <property type="entry name" value="PDZ"/>
    <property type="match status" value="1"/>
</dbReference>
<evidence type="ECO:0000256" key="2">
    <source>
        <dbReference type="ARBA" id="ARBA00004141"/>
    </source>
</evidence>
<keyword evidence="6" id="KW-0378">Hydrolase</keyword>
<evidence type="ECO:0000256" key="7">
    <source>
        <dbReference type="ARBA" id="ARBA00022833"/>
    </source>
</evidence>
<dbReference type="eggNOG" id="ENOG502QT40">
    <property type="taxonomic scope" value="Eukaryota"/>
</dbReference>
<dbReference type="InterPro" id="IPR001478">
    <property type="entry name" value="PDZ"/>
</dbReference>
<dbReference type="InParanoid" id="D7G8B2"/>
<evidence type="ECO:0000256" key="6">
    <source>
        <dbReference type="ARBA" id="ARBA00022801"/>
    </source>
</evidence>
<reference evidence="12 13" key="1">
    <citation type="journal article" date="2010" name="Nature">
        <title>The Ectocarpus genome and the independent evolution of multicellularity in brown algae.</title>
        <authorList>
            <person name="Cock J.M."/>
            <person name="Sterck L."/>
            <person name="Rouze P."/>
            <person name="Scornet D."/>
            <person name="Allen A.E."/>
            <person name="Amoutzias G."/>
            <person name="Anthouard V."/>
            <person name="Artiguenave F."/>
            <person name="Aury J.M."/>
            <person name="Badger J.H."/>
            <person name="Beszteri B."/>
            <person name="Billiau K."/>
            <person name="Bonnet E."/>
            <person name="Bothwell J.H."/>
            <person name="Bowler C."/>
            <person name="Boyen C."/>
            <person name="Brownlee C."/>
            <person name="Carrano C.J."/>
            <person name="Charrier B."/>
            <person name="Cho G.Y."/>
            <person name="Coelho S.M."/>
            <person name="Collen J."/>
            <person name="Corre E."/>
            <person name="Da Silva C."/>
            <person name="Delage L."/>
            <person name="Delaroque N."/>
            <person name="Dittami S.M."/>
            <person name="Doulbeau S."/>
            <person name="Elias M."/>
            <person name="Farnham G."/>
            <person name="Gachon C.M."/>
            <person name="Gschloessl B."/>
            <person name="Heesch S."/>
            <person name="Jabbari K."/>
            <person name="Jubin C."/>
            <person name="Kawai H."/>
            <person name="Kimura K."/>
            <person name="Kloareg B."/>
            <person name="Kupper F.C."/>
            <person name="Lang D."/>
            <person name="Le Bail A."/>
            <person name="Leblanc C."/>
            <person name="Lerouge P."/>
            <person name="Lohr M."/>
            <person name="Lopez P.J."/>
            <person name="Martens C."/>
            <person name="Maumus F."/>
            <person name="Michel G."/>
            <person name="Miranda-Saavedra D."/>
            <person name="Morales J."/>
            <person name="Moreau H."/>
            <person name="Motomura T."/>
            <person name="Nagasato C."/>
            <person name="Napoli C.A."/>
            <person name="Nelson D.R."/>
            <person name="Nyvall-Collen P."/>
            <person name="Peters A.F."/>
            <person name="Pommier C."/>
            <person name="Potin P."/>
            <person name="Poulain J."/>
            <person name="Quesneville H."/>
            <person name="Read B."/>
            <person name="Rensing S.A."/>
            <person name="Ritter A."/>
            <person name="Rousvoal S."/>
            <person name="Samanta M."/>
            <person name="Samson G."/>
            <person name="Schroeder D.C."/>
            <person name="Segurens B."/>
            <person name="Strittmatter M."/>
            <person name="Tonon T."/>
            <person name="Tregear J.W."/>
            <person name="Valentin K."/>
            <person name="von Dassow P."/>
            <person name="Yamagishi T."/>
            <person name="Van de Peer Y."/>
            <person name="Wincker P."/>
        </authorList>
    </citation>
    <scope>NUCLEOTIDE SEQUENCE [LARGE SCALE GENOMIC DNA]</scope>
    <source>
        <strain evidence="13">Ec32 / CCAP1310/4</strain>
    </source>
</reference>
<gene>
    <name evidence="12" type="ORF">Esi_0088_0039</name>
</gene>
<name>D7G8B2_ECTSI</name>
<keyword evidence="5" id="KW-0812">Transmembrane</keyword>
<evidence type="ECO:0000313" key="12">
    <source>
        <dbReference type="EMBL" id="CBJ27964.1"/>
    </source>
</evidence>
<evidence type="ECO:0000259" key="11">
    <source>
        <dbReference type="PROSITE" id="PS50106"/>
    </source>
</evidence>
<organism evidence="12 13">
    <name type="scientific">Ectocarpus siliculosus</name>
    <name type="common">Brown alga</name>
    <name type="synonym">Conferva siliculosa</name>
    <dbReference type="NCBI Taxonomy" id="2880"/>
    <lineage>
        <taxon>Eukaryota</taxon>
        <taxon>Sar</taxon>
        <taxon>Stramenopiles</taxon>
        <taxon>Ochrophyta</taxon>
        <taxon>PX clade</taxon>
        <taxon>Phaeophyceae</taxon>
        <taxon>Ectocarpales</taxon>
        <taxon>Ectocarpaceae</taxon>
        <taxon>Ectocarpus</taxon>
    </lineage>
</organism>
<dbReference type="GO" id="GO:0004222">
    <property type="term" value="F:metalloendopeptidase activity"/>
    <property type="evidence" value="ECO:0007669"/>
    <property type="project" value="InterPro"/>
</dbReference>
<feature type="domain" description="PDZ" evidence="11">
    <location>
        <begin position="183"/>
        <end position="248"/>
    </location>
</feature>
<dbReference type="InterPro" id="IPR004387">
    <property type="entry name" value="Pept_M50_Zn"/>
</dbReference>
<evidence type="ECO:0000313" key="13">
    <source>
        <dbReference type="Proteomes" id="UP000002630"/>
    </source>
</evidence>
<keyword evidence="4" id="KW-0645">Protease</keyword>
<dbReference type="Gene3D" id="2.30.42.10">
    <property type="match status" value="1"/>
</dbReference>
<dbReference type="SUPFAM" id="SSF50156">
    <property type="entry name" value="PDZ domain-like"/>
    <property type="match status" value="1"/>
</dbReference>
<dbReference type="Pfam" id="PF02163">
    <property type="entry name" value="Peptidase_M50"/>
    <property type="match status" value="2"/>
</dbReference>
<dbReference type="GO" id="GO:0016020">
    <property type="term" value="C:membrane"/>
    <property type="evidence" value="ECO:0007669"/>
    <property type="project" value="UniProtKB-SubCell"/>
</dbReference>
<accession>D7G8B2</accession>
<keyword evidence="9" id="KW-0482">Metalloprotease</keyword>
<dbReference type="CDD" id="cd05709">
    <property type="entry name" value="S2P-M50"/>
    <property type="match status" value="1"/>
</dbReference>
<dbReference type="InterPro" id="IPR008915">
    <property type="entry name" value="Peptidase_M50"/>
</dbReference>
<dbReference type="SMART" id="SM00228">
    <property type="entry name" value="PDZ"/>
    <property type="match status" value="1"/>
</dbReference>